<dbReference type="InterPro" id="IPR013766">
    <property type="entry name" value="Thioredoxin_domain"/>
</dbReference>
<dbReference type="InterPro" id="IPR046374">
    <property type="entry name" value="PDI_a_PDIR"/>
</dbReference>
<evidence type="ECO:0000313" key="3">
    <source>
        <dbReference type="Proteomes" id="UP000230750"/>
    </source>
</evidence>
<sequence>MNGTNEQQQGTMKCFHSGSIKLNGVFAAVDATVHPEVSGKFGVKGFPTLKLFHPNREVPKPPVEAKWSDEPSSVNHLTGDTFSSFITENKNVLTMFYAPWCGHCKKAKPHFTAAAEKLKDNADSRLAAVDCTEVKDICQKYGVSGYPTFKLFQNGELGEPFTGGRDEAGFVNFMSTLSPSSSSRQAGDL</sequence>
<dbReference type="InterPro" id="IPR051063">
    <property type="entry name" value="PDI"/>
</dbReference>
<dbReference type="GO" id="GO:0005783">
    <property type="term" value="C:endoplasmic reticulum"/>
    <property type="evidence" value="ECO:0007669"/>
    <property type="project" value="TreeGrafter"/>
</dbReference>
<dbReference type="CDD" id="cd02997">
    <property type="entry name" value="PDI_a_PDIR"/>
    <property type="match status" value="1"/>
</dbReference>
<dbReference type="CDD" id="cd02961">
    <property type="entry name" value="PDI_a_family"/>
    <property type="match status" value="1"/>
</dbReference>
<dbReference type="Proteomes" id="UP000230750">
    <property type="component" value="Unassembled WGS sequence"/>
</dbReference>
<protein>
    <recommendedName>
        <fullName evidence="1">Thioredoxin domain-containing protein</fullName>
    </recommendedName>
</protein>
<dbReference type="InterPro" id="IPR036249">
    <property type="entry name" value="Thioredoxin-like_sf"/>
</dbReference>
<dbReference type="Pfam" id="PF00085">
    <property type="entry name" value="Thioredoxin"/>
    <property type="match status" value="1"/>
</dbReference>
<keyword evidence="3" id="KW-1185">Reference proteome</keyword>
<evidence type="ECO:0000313" key="2">
    <source>
        <dbReference type="EMBL" id="PIK46850.1"/>
    </source>
</evidence>
<dbReference type="Gene3D" id="3.40.30.10">
    <property type="entry name" value="Glutaredoxin"/>
    <property type="match status" value="2"/>
</dbReference>
<dbReference type="EMBL" id="MRZV01000617">
    <property type="protein sequence ID" value="PIK46850.1"/>
    <property type="molecule type" value="Genomic_DNA"/>
</dbReference>
<comment type="caution">
    <text evidence="2">The sequence shown here is derived from an EMBL/GenBank/DDBJ whole genome shotgun (WGS) entry which is preliminary data.</text>
</comment>
<dbReference type="PANTHER" id="PTHR45672:SF2">
    <property type="entry name" value="PROTEIN DISULFIDE-ISOMERASE A5"/>
    <property type="match status" value="1"/>
</dbReference>
<name>A0A2G8KFV2_STIJA</name>
<gene>
    <name evidence="2" type="ORF">BSL78_16267</name>
</gene>
<organism evidence="2 3">
    <name type="scientific">Stichopus japonicus</name>
    <name type="common">Sea cucumber</name>
    <dbReference type="NCBI Taxonomy" id="307972"/>
    <lineage>
        <taxon>Eukaryota</taxon>
        <taxon>Metazoa</taxon>
        <taxon>Echinodermata</taxon>
        <taxon>Eleutherozoa</taxon>
        <taxon>Echinozoa</taxon>
        <taxon>Holothuroidea</taxon>
        <taxon>Aspidochirotacea</taxon>
        <taxon>Aspidochirotida</taxon>
        <taxon>Stichopodidae</taxon>
        <taxon>Apostichopus</taxon>
    </lineage>
</organism>
<evidence type="ECO:0000259" key="1">
    <source>
        <dbReference type="PROSITE" id="PS51352"/>
    </source>
</evidence>
<feature type="domain" description="Thioredoxin" evidence="1">
    <location>
        <begin position="54"/>
        <end position="179"/>
    </location>
</feature>
<dbReference type="SUPFAM" id="SSF52833">
    <property type="entry name" value="Thioredoxin-like"/>
    <property type="match status" value="2"/>
</dbReference>
<dbReference type="GO" id="GO:0006457">
    <property type="term" value="P:protein folding"/>
    <property type="evidence" value="ECO:0007669"/>
    <property type="project" value="TreeGrafter"/>
</dbReference>
<reference evidence="2 3" key="1">
    <citation type="journal article" date="2017" name="PLoS Biol.">
        <title>The sea cucumber genome provides insights into morphological evolution and visceral regeneration.</title>
        <authorList>
            <person name="Zhang X."/>
            <person name="Sun L."/>
            <person name="Yuan J."/>
            <person name="Sun Y."/>
            <person name="Gao Y."/>
            <person name="Zhang L."/>
            <person name="Li S."/>
            <person name="Dai H."/>
            <person name="Hamel J.F."/>
            <person name="Liu C."/>
            <person name="Yu Y."/>
            <person name="Liu S."/>
            <person name="Lin W."/>
            <person name="Guo K."/>
            <person name="Jin S."/>
            <person name="Xu P."/>
            <person name="Storey K.B."/>
            <person name="Huan P."/>
            <person name="Zhang T."/>
            <person name="Zhou Y."/>
            <person name="Zhang J."/>
            <person name="Lin C."/>
            <person name="Li X."/>
            <person name="Xing L."/>
            <person name="Huo D."/>
            <person name="Sun M."/>
            <person name="Wang L."/>
            <person name="Mercier A."/>
            <person name="Li F."/>
            <person name="Yang H."/>
            <person name="Xiang J."/>
        </authorList>
    </citation>
    <scope>NUCLEOTIDE SEQUENCE [LARGE SCALE GENOMIC DNA]</scope>
    <source>
        <strain evidence="2">Shaxun</strain>
        <tissue evidence="2">Muscle</tissue>
    </source>
</reference>
<dbReference type="GO" id="GO:0003756">
    <property type="term" value="F:protein disulfide isomerase activity"/>
    <property type="evidence" value="ECO:0007669"/>
    <property type="project" value="InterPro"/>
</dbReference>
<dbReference type="PANTHER" id="PTHR45672">
    <property type="entry name" value="PROTEIN DISULFIDE-ISOMERASE C17H9.14C-RELATED"/>
    <property type="match status" value="1"/>
</dbReference>
<dbReference type="AlphaFoldDB" id="A0A2G8KFV2"/>
<accession>A0A2G8KFV2</accession>
<proteinExistence type="predicted"/>
<dbReference type="OrthoDB" id="427280at2759"/>
<dbReference type="PRINTS" id="PR00421">
    <property type="entry name" value="THIOREDOXIN"/>
</dbReference>
<dbReference type="STRING" id="307972.A0A2G8KFV2"/>
<dbReference type="PROSITE" id="PS51352">
    <property type="entry name" value="THIOREDOXIN_2"/>
    <property type="match status" value="1"/>
</dbReference>